<comment type="caution">
    <text evidence="2">The sequence shown here is derived from an EMBL/GenBank/DDBJ whole genome shotgun (WGS) entry which is preliminary data.</text>
</comment>
<feature type="region of interest" description="Disordered" evidence="1">
    <location>
        <begin position="280"/>
        <end position="308"/>
    </location>
</feature>
<protein>
    <submittedName>
        <fullName evidence="2">Uncharacterized protein</fullName>
    </submittedName>
</protein>
<sequence length="331" mass="36849">METPTNVANKQKAEETPIVTSQAPQVILSTPFTPIFGSTAMTTPGSIDPTTDIPRIIVSPNALPMELSSDVLGTIHQMIASAIRELNAAEGPSTQLLTQEVKASAFAQGFLDEDFLKFLAKKPTTKFDDLLALAAKYINMEDAQVSKREGLGEKKKENKDEGPSKTQRSDFKDKKPAWQRVNTVYTPLAVPITQALMAVEGKGLLSRPKSYKDGPQQPKSDKFRRFHNDYWHTTNECRHLKNETERLIENRYLQEYVCWEKGRGTGPYQKYKTDIDENVKNPSLESPVKGVPSPSITGNTEINDPQKKSVIRMIVSSPSGGDLQRSRKAQV</sequence>
<reference evidence="2" key="1">
    <citation type="submission" date="2020-06" db="EMBL/GenBank/DDBJ databases">
        <authorList>
            <person name="Li T."/>
            <person name="Hu X."/>
            <person name="Zhang T."/>
            <person name="Song X."/>
            <person name="Zhang H."/>
            <person name="Dai N."/>
            <person name="Sheng W."/>
            <person name="Hou X."/>
            <person name="Wei L."/>
        </authorList>
    </citation>
    <scope>NUCLEOTIDE SEQUENCE</scope>
    <source>
        <strain evidence="2">K16</strain>
        <tissue evidence="2">Leaf</tissue>
    </source>
</reference>
<name>A0AAE1T4Q8_9LAMI</name>
<evidence type="ECO:0000313" key="2">
    <source>
        <dbReference type="EMBL" id="KAK4382228.1"/>
    </source>
</evidence>
<dbReference type="AlphaFoldDB" id="A0AAE1T4Q8"/>
<dbReference type="EMBL" id="JACGWL010000738">
    <property type="protein sequence ID" value="KAK4382228.1"/>
    <property type="molecule type" value="Genomic_DNA"/>
</dbReference>
<feature type="compositionally biased region" description="Polar residues" evidence="1">
    <location>
        <begin position="294"/>
        <end position="303"/>
    </location>
</feature>
<dbReference type="Proteomes" id="UP001289374">
    <property type="component" value="Unassembled WGS sequence"/>
</dbReference>
<accession>A0AAE1T4Q8</accession>
<proteinExistence type="predicted"/>
<gene>
    <name evidence="2" type="ORF">Sango_2892300</name>
</gene>
<evidence type="ECO:0000256" key="1">
    <source>
        <dbReference type="SAM" id="MobiDB-lite"/>
    </source>
</evidence>
<keyword evidence="3" id="KW-1185">Reference proteome</keyword>
<organism evidence="2 3">
    <name type="scientific">Sesamum angolense</name>
    <dbReference type="NCBI Taxonomy" id="2727404"/>
    <lineage>
        <taxon>Eukaryota</taxon>
        <taxon>Viridiplantae</taxon>
        <taxon>Streptophyta</taxon>
        <taxon>Embryophyta</taxon>
        <taxon>Tracheophyta</taxon>
        <taxon>Spermatophyta</taxon>
        <taxon>Magnoliopsida</taxon>
        <taxon>eudicotyledons</taxon>
        <taxon>Gunneridae</taxon>
        <taxon>Pentapetalae</taxon>
        <taxon>asterids</taxon>
        <taxon>lamiids</taxon>
        <taxon>Lamiales</taxon>
        <taxon>Pedaliaceae</taxon>
        <taxon>Sesamum</taxon>
    </lineage>
</organism>
<feature type="region of interest" description="Disordered" evidence="1">
    <location>
        <begin position="145"/>
        <end position="174"/>
    </location>
</feature>
<evidence type="ECO:0000313" key="3">
    <source>
        <dbReference type="Proteomes" id="UP001289374"/>
    </source>
</evidence>
<reference evidence="2" key="2">
    <citation type="journal article" date="2024" name="Plant">
        <title>Genomic evolution and insights into agronomic trait innovations of Sesamum species.</title>
        <authorList>
            <person name="Miao H."/>
            <person name="Wang L."/>
            <person name="Qu L."/>
            <person name="Liu H."/>
            <person name="Sun Y."/>
            <person name="Le M."/>
            <person name="Wang Q."/>
            <person name="Wei S."/>
            <person name="Zheng Y."/>
            <person name="Lin W."/>
            <person name="Duan Y."/>
            <person name="Cao H."/>
            <person name="Xiong S."/>
            <person name="Wang X."/>
            <person name="Wei L."/>
            <person name="Li C."/>
            <person name="Ma Q."/>
            <person name="Ju M."/>
            <person name="Zhao R."/>
            <person name="Li G."/>
            <person name="Mu C."/>
            <person name="Tian Q."/>
            <person name="Mei H."/>
            <person name="Zhang T."/>
            <person name="Gao T."/>
            <person name="Zhang H."/>
        </authorList>
    </citation>
    <scope>NUCLEOTIDE SEQUENCE</scope>
    <source>
        <strain evidence="2">K16</strain>
    </source>
</reference>